<comment type="caution">
    <text evidence="1">The sequence shown here is derived from an EMBL/GenBank/DDBJ whole genome shotgun (WGS) entry which is preliminary data.</text>
</comment>
<name>A0A6B2LXZ0_9BACT</name>
<organism evidence="1 2">
    <name type="scientific">Oceanipulchritudo coccoides</name>
    <dbReference type="NCBI Taxonomy" id="2706888"/>
    <lineage>
        <taxon>Bacteria</taxon>
        <taxon>Pseudomonadati</taxon>
        <taxon>Verrucomicrobiota</taxon>
        <taxon>Opitutia</taxon>
        <taxon>Puniceicoccales</taxon>
        <taxon>Oceanipulchritudinaceae</taxon>
        <taxon>Oceanipulchritudo</taxon>
    </lineage>
</organism>
<evidence type="ECO:0000313" key="1">
    <source>
        <dbReference type="EMBL" id="NDV60899.1"/>
    </source>
</evidence>
<dbReference type="EMBL" id="JAAGNX010000001">
    <property type="protein sequence ID" value="NDV60899.1"/>
    <property type="molecule type" value="Genomic_DNA"/>
</dbReference>
<dbReference type="AlphaFoldDB" id="A0A6B2LXZ0"/>
<proteinExistence type="predicted"/>
<accession>A0A6B2LXZ0</accession>
<sequence length="95" mass="10804">MFFVQDLKDGPKQLATFLNTPCVECVDVFAPPAMETCSRLMRTYSDTPMDFADATLVLAATILKLPDILTLDVRGFRTYRFAKRRAFRMFLQDGA</sequence>
<keyword evidence="2" id="KW-1185">Reference proteome</keyword>
<gene>
    <name evidence="1" type="ORF">G0Q06_00365</name>
</gene>
<dbReference type="SUPFAM" id="SSF88723">
    <property type="entry name" value="PIN domain-like"/>
    <property type="match status" value="1"/>
</dbReference>
<dbReference type="RefSeq" id="WP_163961335.1">
    <property type="nucleotide sequence ID" value="NZ_JAAGNX010000001.1"/>
</dbReference>
<evidence type="ECO:0000313" key="2">
    <source>
        <dbReference type="Proteomes" id="UP000478417"/>
    </source>
</evidence>
<dbReference type="Gene3D" id="3.40.50.1010">
    <property type="entry name" value="5'-nuclease"/>
    <property type="match status" value="1"/>
</dbReference>
<dbReference type="Proteomes" id="UP000478417">
    <property type="component" value="Unassembled WGS sequence"/>
</dbReference>
<evidence type="ECO:0008006" key="3">
    <source>
        <dbReference type="Google" id="ProtNLM"/>
    </source>
</evidence>
<protein>
    <recommendedName>
        <fullName evidence="3">PIN domain-containing protein</fullName>
    </recommendedName>
</protein>
<dbReference type="InterPro" id="IPR029060">
    <property type="entry name" value="PIN-like_dom_sf"/>
</dbReference>
<reference evidence="1 2" key="1">
    <citation type="submission" date="2020-02" db="EMBL/GenBank/DDBJ databases">
        <title>Albibacoteraceae fam. nov., the first described family within the subdivision 4 Verrucomicrobia.</title>
        <authorList>
            <person name="Xi F."/>
        </authorList>
    </citation>
    <scope>NUCLEOTIDE SEQUENCE [LARGE SCALE GENOMIC DNA]</scope>
    <source>
        <strain evidence="1 2">CK1056</strain>
    </source>
</reference>